<dbReference type="Proteomes" id="UP000398389">
    <property type="component" value="Unassembled WGS sequence"/>
</dbReference>
<dbReference type="AlphaFoldDB" id="A0A5E8B4U4"/>
<reference evidence="1 2" key="1">
    <citation type="submission" date="2019-09" db="EMBL/GenBank/DDBJ databases">
        <authorList>
            <person name="Brejova B."/>
        </authorList>
    </citation>
    <scope>NUCLEOTIDE SEQUENCE [LARGE SCALE GENOMIC DNA]</scope>
</reference>
<proteinExistence type="predicted"/>
<dbReference type="GeneID" id="43579975"/>
<evidence type="ECO:0000313" key="1">
    <source>
        <dbReference type="EMBL" id="VVT46314.1"/>
    </source>
</evidence>
<organism evidence="1 2">
    <name type="scientific">Magnusiomyces paraingens</name>
    <dbReference type="NCBI Taxonomy" id="2606893"/>
    <lineage>
        <taxon>Eukaryota</taxon>
        <taxon>Fungi</taxon>
        <taxon>Dikarya</taxon>
        <taxon>Ascomycota</taxon>
        <taxon>Saccharomycotina</taxon>
        <taxon>Dipodascomycetes</taxon>
        <taxon>Dipodascales</taxon>
        <taxon>Dipodascaceae</taxon>
        <taxon>Magnusiomyces</taxon>
    </lineage>
</organism>
<sequence>MSKSAPGPPFNDYIKSYDIHTYYNVGHEPSRQEAFELREKLQKDFAKEIAAGELNVYRMWDKAIGPHITAMWECDFKSPELFSRIVPWYQWNHGNLSVLIHPHTERGGLIDHTQHALWLGTKIPLIEDVLKQ</sequence>
<accession>A0A5E8B4U4</accession>
<dbReference type="Gene3D" id="3.30.70.1240">
    <property type="entry name" value="DOPA-like domains"/>
    <property type="match status" value="1"/>
</dbReference>
<keyword evidence="2" id="KW-1185">Reference proteome</keyword>
<dbReference type="PIRSF" id="PIRSF028139">
    <property type="entry name" value="DOPA-diox_rel_Mll2280"/>
    <property type="match status" value="1"/>
</dbReference>
<dbReference type="Pfam" id="PF08883">
    <property type="entry name" value="DOPA_dioxygen"/>
    <property type="match status" value="1"/>
</dbReference>
<protein>
    <recommendedName>
        <fullName evidence="3">Dopa 4,5-dioxygenase</fullName>
    </recommendedName>
</protein>
<evidence type="ECO:0000313" key="2">
    <source>
        <dbReference type="Proteomes" id="UP000398389"/>
    </source>
</evidence>
<dbReference type="EMBL" id="CABVLU010000001">
    <property type="protein sequence ID" value="VVT46314.1"/>
    <property type="molecule type" value="Genomic_DNA"/>
</dbReference>
<name>A0A5E8B4U4_9ASCO</name>
<dbReference type="SUPFAM" id="SSF143410">
    <property type="entry name" value="DOPA-like"/>
    <property type="match status" value="1"/>
</dbReference>
<dbReference type="PANTHER" id="PTHR36423">
    <property type="entry name" value="AFR070WP"/>
    <property type="match status" value="1"/>
</dbReference>
<dbReference type="RefSeq" id="XP_031851766.1">
    <property type="nucleotide sequence ID" value="XM_031995875.1"/>
</dbReference>
<dbReference type="InterPro" id="IPR014980">
    <property type="entry name" value="DOPA_dioxygen"/>
</dbReference>
<evidence type="ECO:0008006" key="3">
    <source>
        <dbReference type="Google" id="ProtNLM"/>
    </source>
</evidence>
<dbReference type="OrthoDB" id="9970095at2759"/>
<dbReference type="InterPro" id="IPR023389">
    <property type="entry name" value="DOPA-like_sf"/>
</dbReference>
<dbReference type="PANTHER" id="PTHR36423:SF2">
    <property type="entry name" value="AFR070WP"/>
    <property type="match status" value="1"/>
</dbReference>
<gene>
    <name evidence="1" type="ORF">SAPINGB_P001152</name>
</gene>